<protein>
    <submittedName>
        <fullName evidence="2">Lysine exporter LysO family protein</fullName>
    </submittedName>
</protein>
<evidence type="ECO:0000256" key="1">
    <source>
        <dbReference type="SAM" id="Phobius"/>
    </source>
</evidence>
<sequence length="304" mass="32657">MDSFITLVSILLPLFGGFFIRLQPRWIYYVNHLLNVLVYVILALIGLSLARVDNLGAQIGFIGWAAAVLFACIMGLNLAVLMWFDRRHPWRRRRDVHQTGGQSISLAGSAKQIACVLAGFALGLALPRGWLPPAATGNYALMLMVFLVGIQLRSSGITLRRVLINKRGVQISTLFVLSCLVAGVLFAALMPDVSLSKGLALSSGYGWYSLSGIVMTAAYGPVWGSVALVNDLAREFFALVFIPLLMRQHPSAAVGSGGATSLDFTLPVIQSSGGIEAVPLAISFGFIVNVVSPILMVVFSTAQF</sequence>
<dbReference type="Pfam" id="PF03956">
    <property type="entry name" value="Lys_export"/>
    <property type="match status" value="1"/>
</dbReference>
<accession>A0A892ZME5</accession>
<evidence type="ECO:0000313" key="2">
    <source>
        <dbReference type="EMBL" id="QRQ82784.1"/>
    </source>
</evidence>
<dbReference type="Proteomes" id="UP000653156">
    <property type="component" value="Chromosome"/>
</dbReference>
<feature type="transmembrane region" description="Helical" evidence="1">
    <location>
        <begin position="277"/>
        <end position="299"/>
    </location>
</feature>
<keyword evidence="1" id="KW-0472">Membrane</keyword>
<keyword evidence="1" id="KW-1133">Transmembrane helix</keyword>
<feature type="transmembrane region" description="Helical" evidence="1">
    <location>
        <begin position="171"/>
        <end position="190"/>
    </location>
</feature>
<reference evidence="2" key="1">
    <citation type="submission" date="2021-02" db="EMBL/GenBank/DDBJ databases">
        <title>Neisseriaceae sp. 26B isolated from the cloaca of a Common Toad-headed Turtle (Mesoclemmys nasuta).</title>
        <authorList>
            <person name="Spergser J."/>
            <person name="Busse H.-J."/>
        </authorList>
    </citation>
    <scope>NUCLEOTIDE SEQUENCE</scope>
    <source>
        <strain evidence="2">26B</strain>
    </source>
</reference>
<dbReference type="InterPro" id="IPR005642">
    <property type="entry name" value="LysO"/>
</dbReference>
<keyword evidence="3" id="KW-1185">Reference proteome</keyword>
<dbReference type="AlphaFoldDB" id="A0A892ZME5"/>
<keyword evidence="1" id="KW-0812">Transmembrane</keyword>
<feature type="transmembrane region" description="Helical" evidence="1">
    <location>
        <begin position="205"/>
        <end position="229"/>
    </location>
</feature>
<dbReference type="GO" id="GO:0005886">
    <property type="term" value="C:plasma membrane"/>
    <property type="evidence" value="ECO:0007669"/>
    <property type="project" value="TreeGrafter"/>
</dbReference>
<feature type="transmembrane region" description="Helical" evidence="1">
    <location>
        <begin position="29"/>
        <end position="49"/>
    </location>
</feature>
<feature type="transmembrane region" description="Helical" evidence="1">
    <location>
        <begin position="104"/>
        <end position="124"/>
    </location>
</feature>
<dbReference type="RefSeq" id="WP_230340072.1">
    <property type="nucleotide sequence ID" value="NZ_CP069798.1"/>
</dbReference>
<feature type="transmembrane region" description="Helical" evidence="1">
    <location>
        <begin position="61"/>
        <end position="84"/>
    </location>
</feature>
<gene>
    <name evidence="2" type="ORF">JQU52_05210</name>
</gene>
<dbReference type="KEGG" id="ptes:JQU52_05210"/>
<dbReference type="EMBL" id="CP069798">
    <property type="protein sequence ID" value="QRQ82784.1"/>
    <property type="molecule type" value="Genomic_DNA"/>
</dbReference>
<feature type="transmembrane region" description="Helical" evidence="1">
    <location>
        <begin position="6"/>
        <end position="22"/>
    </location>
</feature>
<name>A0A892ZME5_9NEIS</name>
<dbReference type="PANTHER" id="PTHR35804:SF1">
    <property type="entry name" value="LYSINE EXPORTER LYSO"/>
    <property type="match status" value="1"/>
</dbReference>
<feature type="transmembrane region" description="Helical" evidence="1">
    <location>
        <begin position="130"/>
        <end position="150"/>
    </location>
</feature>
<proteinExistence type="predicted"/>
<dbReference type="PANTHER" id="PTHR35804">
    <property type="entry name" value="LYSINE EXPORTER LYSO"/>
    <property type="match status" value="1"/>
</dbReference>
<dbReference type="GO" id="GO:0015661">
    <property type="term" value="F:L-lysine efflux transmembrane transporter activity"/>
    <property type="evidence" value="ECO:0007669"/>
    <property type="project" value="InterPro"/>
</dbReference>
<evidence type="ECO:0000313" key="3">
    <source>
        <dbReference type="Proteomes" id="UP000653156"/>
    </source>
</evidence>
<organism evidence="2 3">
    <name type="scientific">Paralysiella testudinis</name>
    <dbReference type="NCBI Taxonomy" id="2809020"/>
    <lineage>
        <taxon>Bacteria</taxon>
        <taxon>Pseudomonadati</taxon>
        <taxon>Pseudomonadota</taxon>
        <taxon>Betaproteobacteria</taxon>
        <taxon>Neisseriales</taxon>
        <taxon>Neisseriaceae</taxon>
        <taxon>Paralysiella</taxon>
    </lineage>
</organism>